<dbReference type="GeneID" id="25903267"/>
<protein>
    <submittedName>
        <fullName evidence="2">Uncharacterized protein</fullName>
    </submittedName>
</protein>
<accession>A0A0L0G9V6</accession>
<feature type="compositionally biased region" description="Basic and acidic residues" evidence="1">
    <location>
        <begin position="313"/>
        <end position="324"/>
    </location>
</feature>
<evidence type="ECO:0000313" key="3">
    <source>
        <dbReference type="Proteomes" id="UP000054560"/>
    </source>
</evidence>
<gene>
    <name evidence="2" type="ORF">SARC_02763</name>
</gene>
<dbReference type="RefSeq" id="XP_014158940.1">
    <property type="nucleotide sequence ID" value="XM_014303465.1"/>
</dbReference>
<feature type="compositionally biased region" description="Polar residues" evidence="1">
    <location>
        <begin position="288"/>
        <end position="298"/>
    </location>
</feature>
<organism evidence="2 3">
    <name type="scientific">Sphaeroforma arctica JP610</name>
    <dbReference type="NCBI Taxonomy" id="667725"/>
    <lineage>
        <taxon>Eukaryota</taxon>
        <taxon>Ichthyosporea</taxon>
        <taxon>Ichthyophonida</taxon>
        <taxon>Sphaeroforma</taxon>
    </lineage>
</organism>
<keyword evidence="3" id="KW-1185">Reference proteome</keyword>
<dbReference type="AlphaFoldDB" id="A0A0L0G9V6"/>
<feature type="region of interest" description="Disordered" evidence="1">
    <location>
        <begin position="190"/>
        <end position="324"/>
    </location>
</feature>
<reference evidence="2 3" key="1">
    <citation type="submission" date="2011-02" db="EMBL/GenBank/DDBJ databases">
        <title>The Genome Sequence of Sphaeroforma arctica JP610.</title>
        <authorList>
            <consortium name="The Broad Institute Genome Sequencing Platform"/>
            <person name="Russ C."/>
            <person name="Cuomo C."/>
            <person name="Young S.K."/>
            <person name="Zeng Q."/>
            <person name="Gargeya S."/>
            <person name="Alvarado L."/>
            <person name="Berlin A."/>
            <person name="Chapman S.B."/>
            <person name="Chen Z."/>
            <person name="Freedman E."/>
            <person name="Gellesch M."/>
            <person name="Goldberg J."/>
            <person name="Griggs A."/>
            <person name="Gujja S."/>
            <person name="Heilman E."/>
            <person name="Heiman D."/>
            <person name="Howarth C."/>
            <person name="Mehta T."/>
            <person name="Neiman D."/>
            <person name="Pearson M."/>
            <person name="Roberts A."/>
            <person name="Saif S."/>
            <person name="Shea T."/>
            <person name="Shenoy N."/>
            <person name="Sisk P."/>
            <person name="Stolte C."/>
            <person name="Sykes S."/>
            <person name="White J."/>
            <person name="Yandava C."/>
            <person name="Burger G."/>
            <person name="Gray M.W."/>
            <person name="Holland P.W.H."/>
            <person name="King N."/>
            <person name="Lang F.B.F."/>
            <person name="Roger A.J."/>
            <person name="Ruiz-Trillo I."/>
            <person name="Haas B."/>
            <person name="Nusbaum C."/>
            <person name="Birren B."/>
        </authorList>
    </citation>
    <scope>NUCLEOTIDE SEQUENCE [LARGE SCALE GENOMIC DNA]</scope>
    <source>
        <strain evidence="2 3">JP610</strain>
    </source>
</reference>
<sequence length="324" mass="35357">MKEVEAISLVEAIQLNRDMLKEIFTNPEFHDCEVAIWRSVATKTVNHHLRRALQDVIDVEEVRECINVSNIIKGSAANVNEIFPMNCGSENVLLLRGHATIRVVPDAEEDSDEEDDPRRNIIESGGVEAVGAGLHKVVAPNMIFEHTMIAFISADAILMPLEATEKNTVKHRLLRMATHDMRARPTITAEKRASVAGRKSLARSRTQMGYAARASEPFFPGGGGQSSAELRPRHSVATGSRPSMHARASMNSTRESASKTPGGGPSLVRMRSQSSGAHGKGKKRNQLGPRTSLSTPNGPNVVRRQVTFTPETAEDKTNAKSPDE</sequence>
<dbReference type="EMBL" id="KQ241724">
    <property type="protein sequence ID" value="KNC85038.1"/>
    <property type="molecule type" value="Genomic_DNA"/>
</dbReference>
<evidence type="ECO:0000256" key="1">
    <source>
        <dbReference type="SAM" id="MobiDB-lite"/>
    </source>
</evidence>
<name>A0A0L0G9V6_9EUKA</name>
<dbReference type="Proteomes" id="UP000054560">
    <property type="component" value="Unassembled WGS sequence"/>
</dbReference>
<evidence type="ECO:0000313" key="2">
    <source>
        <dbReference type="EMBL" id="KNC85038.1"/>
    </source>
</evidence>
<feature type="compositionally biased region" description="Polar residues" evidence="1">
    <location>
        <begin position="249"/>
        <end position="259"/>
    </location>
</feature>
<proteinExistence type="predicted"/>